<gene>
    <name evidence="3" type="primary">CLU84_4377</name>
    <name evidence="3" type="ORF">TNIN_464571</name>
</gene>
<proteinExistence type="predicted"/>
<protein>
    <submittedName>
        <fullName evidence="3">Flagellar motor switch protein FliG</fullName>
    </submittedName>
</protein>
<keyword evidence="3" id="KW-0966">Cell projection</keyword>
<evidence type="ECO:0000256" key="1">
    <source>
        <dbReference type="SAM" id="MobiDB-lite"/>
    </source>
</evidence>
<dbReference type="Pfam" id="PF01706">
    <property type="entry name" value="FliG_C"/>
    <property type="match status" value="1"/>
</dbReference>
<evidence type="ECO:0000259" key="2">
    <source>
        <dbReference type="Pfam" id="PF01706"/>
    </source>
</evidence>
<accession>A0A8X6YTZ0</accession>
<feature type="compositionally biased region" description="Basic and acidic residues" evidence="1">
    <location>
        <begin position="84"/>
        <end position="100"/>
    </location>
</feature>
<sequence>MDPLSVAELRAASIRRSWPPSSCTGRRRAPAVRSLPGRFRSEVMLRGAPLKGKNDRAGPQQVLFPGLAGGDRSARPRWAASRRRPNDQQPRRKSDVAVRDTIRNYDPDRARIMDKMFVFDDLVKLDDRSVQLVLPGVVSDATSRRGGSMEVRDKILAMSMGRRVAARGPGRPRDACPGKRSKGNPKGWCVPAKKADHHPAVGDSFQRHELALHPFRGDTSARGGAVAFGPWTRAAEKTAQPRGPGHPGAPAGAQAAHGGAGMARAPASASGFHSLSPPDPDAPRRGDSMVRMSKPTRGAPPQPAVEGNNSPCWNGPGPRAWGPRAAGPSAVAKPWMTMSPARGRGARAPAGPGCRLQALQTVGGTAHLACTLPPRGSQGCGRPGLLPGCAGLAAGRRRPPRPPCA</sequence>
<evidence type="ECO:0000313" key="4">
    <source>
        <dbReference type="Proteomes" id="UP000886998"/>
    </source>
</evidence>
<comment type="caution">
    <text evidence="3">The sequence shown here is derived from an EMBL/GenBank/DDBJ whole genome shotgun (WGS) entry which is preliminary data.</text>
</comment>
<name>A0A8X6YTZ0_9ARAC</name>
<dbReference type="Proteomes" id="UP000886998">
    <property type="component" value="Unassembled WGS sequence"/>
</dbReference>
<dbReference type="EMBL" id="BMAV01022962">
    <property type="protein sequence ID" value="GFY78368.1"/>
    <property type="molecule type" value="Genomic_DNA"/>
</dbReference>
<evidence type="ECO:0000313" key="3">
    <source>
        <dbReference type="EMBL" id="GFY78368.1"/>
    </source>
</evidence>
<reference evidence="3" key="1">
    <citation type="submission" date="2020-08" db="EMBL/GenBank/DDBJ databases">
        <title>Multicomponent nature underlies the extraordinary mechanical properties of spider dragline silk.</title>
        <authorList>
            <person name="Kono N."/>
            <person name="Nakamura H."/>
            <person name="Mori M."/>
            <person name="Yoshida Y."/>
            <person name="Ohtoshi R."/>
            <person name="Malay A.D."/>
            <person name="Moran D.A.P."/>
            <person name="Tomita M."/>
            <person name="Numata K."/>
            <person name="Arakawa K."/>
        </authorList>
    </citation>
    <scope>NUCLEOTIDE SEQUENCE</scope>
</reference>
<feature type="region of interest" description="Disordered" evidence="1">
    <location>
        <begin position="235"/>
        <end position="331"/>
    </location>
</feature>
<feature type="region of interest" description="Disordered" evidence="1">
    <location>
        <begin position="48"/>
        <end position="100"/>
    </location>
</feature>
<feature type="compositionally biased region" description="Low complexity" evidence="1">
    <location>
        <begin position="240"/>
        <end position="267"/>
    </location>
</feature>
<keyword evidence="4" id="KW-1185">Reference proteome</keyword>
<organism evidence="3 4">
    <name type="scientific">Trichonephila inaurata madagascariensis</name>
    <dbReference type="NCBI Taxonomy" id="2747483"/>
    <lineage>
        <taxon>Eukaryota</taxon>
        <taxon>Metazoa</taxon>
        <taxon>Ecdysozoa</taxon>
        <taxon>Arthropoda</taxon>
        <taxon>Chelicerata</taxon>
        <taxon>Arachnida</taxon>
        <taxon>Araneae</taxon>
        <taxon>Araneomorphae</taxon>
        <taxon>Entelegynae</taxon>
        <taxon>Araneoidea</taxon>
        <taxon>Nephilidae</taxon>
        <taxon>Trichonephila</taxon>
        <taxon>Trichonephila inaurata</taxon>
    </lineage>
</organism>
<feature type="region of interest" description="Disordered" evidence="1">
    <location>
        <begin position="165"/>
        <end position="188"/>
    </location>
</feature>
<feature type="domain" description="Flagellar motor switch protein FliG C-terminal" evidence="2">
    <location>
        <begin position="102"/>
        <end position="157"/>
    </location>
</feature>
<keyword evidence="3" id="KW-0969">Cilium</keyword>
<dbReference type="InterPro" id="IPR023087">
    <property type="entry name" value="Flg_Motor_Flig_C"/>
</dbReference>
<dbReference type="Gene3D" id="1.10.220.30">
    <property type="match status" value="1"/>
</dbReference>
<dbReference type="AlphaFoldDB" id="A0A8X6YTZ0"/>
<keyword evidence="3" id="KW-0282">Flagellum</keyword>
<dbReference type="OrthoDB" id="8300447at2759"/>